<reference evidence="1" key="1">
    <citation type="submission" date="2012-05" db="EMBL/GenBank/DDBJ databases">
        <authorList>
            <person name="Krishnakumar V."/>
            <person name="Cheung F."/>
            <person name="Xiao Y."/>
            <person name="Chan A."/>
            <person name="Moskal W.A."/>
            <person name="Town C.D."/>
        </authorList>
    </citation>
    <scope>NUCLEOTIDE SEQUENCE</scope>
</reference>
<sequence length="148" mass="16277">MLATHSKTPVVSQTSMIPDFLEPLQIIPELHVEGIGDNLMVLAILVVLLPVEEPIRDLELLGIGNNSHHIVQFRSTQLTSSLVHVDISLLATDVGESPSNTLDGGQSKHDLLFPINVGIQHTQNVLEILVRHKRHVEGRDSENDCCSE</sequence>
<name>I3SWR1_LOTJA</name>
<dbReference type="EMBL" id="BT144909">
    <property type="protein sequence ID" value="AFK44703.1"/>
    <property type="molecule type" value="mRNA"/>
</dbReference>
<organism evidence="1">
    <name type="scientific">Lotus japonicus</name>
    <name type="common">Lotus corniculatus var. japonicus</name>
    <dbReference type="NCBI Taxonomy" id="34305"/>
    <lineage>
        <taxon>Eukaryota</taxon>
        <taxon>Viridiplantae</taxon>
        <taxon>Streptophyta</taxon>
        <taxon>Embryophyta</taxon>
        <taxon>Tracheophyta</taxon>
        <taxon>Spermatophyta</taxon>
        <taxon>Magnoliopsida</taxon>
        <taxon>eudicotyledons</taxon>
        <taxon>Gunneridae</taxon>
        <taxon>Pentapetalae</taxon>
        <taxon>rosids</taxon>
        <taxon>fabids</taxon>
        <taxon>Fabales</taxon>
        <taxon>Fabaceae</taxon>
        <taxon>Papilionoideae</taxon>
        <taxon>50 kb inversion clade</taxon>
        <taxon>NPAAA clade</taxon>
        <taxon>Hologalegina</taxon>
        <taxon>robinioid clade</taxon>
        <taxon>Loteae</taxon>
        <taxon>Lotus</taxon>
    </lineage>
</organism>
<accession>I3SWR1</accession>
<dbReference type="AlphaFoldDB" id="I3SWR1"/>
<protein>
    <submittedName>
        <fullName evidence="1">Uncharacterized protein</fullName>
    </submittedName>
</protein>
<proteinExistence type="evidence at transcript level"/>
<evidence type="ECO:0000313" key="1">
    <source>
        <dbReference type="EMBL" id="AFK44703.1"/>
    </source>
</evidence>